<organism evidence="2 3">
    <name type="scientific">Hyaloperonospora arabidopsidis (strain Emoy2)</name>
    <name type="common">Downy mildew agent</name>
    <name type="synonym">Peronospora arabidopsidis</name>
    <dbReference type="NCBI Taxonomy" id="559515"/>
    <lineage>
        <taxon>Eukaryota</taxon>
        <taxon>Sar</taxon>
        <taxon>Stramenopiles</taxon>
        <taxon>Oomycota</taxon>
        <taxon>Peronosporomycetes</taxon>
        <taxon>Peronosporales</taxon>
        <taxon>Peronosporaceae</taxon>
        <taxon>Hyaloperonospora</taxon>
    </lineage>
</organism>
<reference evidence="2" key="2">
    <citation type="submission" date="2015-06" db="UniProtKB">
        <authorList>
            <consortium name="EnsemblProtists"/>
        </authorList>
    </citation>
    <scope>IDENTIFICATION</scope>
    <source>
        <strain evidence="2">Emoy2</strain>
    </source>
</reference>
<dbReference type="PROSITE" id="PS51257">
    <property type="entry name" value="PROKAR_LIPOPROTEIN"/>
    <property type="match status" value="1"/>
</dbReference>
<dbReference type="AlphaFoldDB" id="M4BSL1"/>
<evidence type="ECO:0000313" key="2">
    <source>
        <dbReference type="EnsemblProtists" id="HpaP809445"/>
    </source>
</evidence>
<dbReference type="EMBL" id="JH598725">
    <property type="status" value="NOT_ANNOTATED_CDS"/>
    <property type="molecule type" value="Genomic_DNA"/>
</dbReference>
<dbReference type="InParanoid" id="M4BSL1"/>
<keyword evidence="3" id="KW-1185">Reference proteome</keyword>
<dbReference type="HOGENOM" id="CLU_2763247_0_0_1"/>
<feature type="compositionally biased region" description="Low complexity" evidence="1">
    <location>
        <begin position="1"/>
        <end position="25"/>
    </location>
</feature>
<dbReference type="VEuPathDB" id="FungiDB:HpaG809445"/>
<name>M4BSL1_HYAAE</name>
<accession>M4BSL1</accession>
<proteinExistence type="predicted"/>
<feature type="region of interest" description="Disordered" evidence="1">
    <location>
        <begin position="1"/>
        <end position="33"/>
    </location>
</feature>
<evidence type="ECO:0000313" key="3">
    <source>
        <dbReference type="Proteomes" id="UP000011713"/>
    </source>
</evidence>
<sequence>MHCRSSVTGVSGQSSTSCASSFSKSVTALSRGGIASTRRMSASVGMRHAVFLENHGRATYRYLLPFLAES</sequence>
<dbReference type="Proteomes" id="UP000011713">
    <property type="component" value="Unassembled WGS sequence"/>
</dbReference>
<protein>
    <submittedName>
        <fullName evidence="2">Uncharacterized protein</fullName>
    </submittedName>
</protein>
<evidence type="ECO:0000256" key="1">
    <source>
        <dbReference type="SAM" id="MobiDB-lite"/>
    </source>
</evidence>
<dbReference type="EnsemblProtists" id="HpaT809445">
    <property type="protein sequence ID" value="HpaP809445"/>
    <property type="gene ID" value="HpaG809445"/>
</dbReference>
<reference evidence="3" key="1">
    <citation type="journal article" date="2010" name="Science">
        <title>Signatures of adaptation to obligate biotrophy in the Hyaloperonospora arabidopsidis genome.</title>
        <authorList>
            <person name="Baxter L."/>
            <person name="Tripathy S."/>
            <person name="Ishaque N."/>
            <person name="Boot N."/>
            <person name="Cabral A."/>
            <person name="Kemen E."/>
            <person name="Thines M."/>
            <person name="Ah-Fong A."/>
            <person name="Anderson R."/>
            <person name="Badejoko W."/>
            <person name="Bittner-Eddy P."/>
            <person name="Boore J.L."/>
            <person name="Chibucos M.C."/>
            <person name="Coates M."/>
            <person name="Dehal P."/>
            <person name="Delehaunty K."/>
            <person name="Dong S."/>
            <person name="Downton P."/>
            <person name="Dumas B."/>
            <person name="Fabro G."/>
            <person name="Fronick C."/>
            <person name="Fuerstenberg S.I."/>
            <person name="Fulton L."/>
            <person name="Gaulin E."/>
            <person name="Govers F."/>
            <person name="Hughes L."/>
            <person name="Humphray S."/>
            <person name="Jiang R.H."/>
            <person name="Judelson H."/>
            <person name="Kamoun S."/>
            <person name="Kyung K."/>
            <person name="Meijer H."/>
            <person name="Minx P."/>
            <person name="Morris P."/>
            <person name="Nelson J."/>
            <person name="Phuntumart V."/>
            <person name="Qutob D."/>
            <person name="Rehmany A."/>
            <person name="Rougon-Cardoso A."/>
            <person name="Ryden P."/>
            <person name="Torto-Alalibo T."/>
            <person name="Studholme D."/>
            <person name="Wang Y."/>
            <person name="Win J."/>
            <person name="Wood J."/>
            <person name="Clifton S.W."/>
            <person name="Rogers J."/>
            <person name="Van den Ackerveken G."/>
            <person name="Jones J.D."/>
            <person name="McDowell J.M."/>
            <person name="Beynon J."/>
            <person name="Tyler B.M."/>
        </authorList>
    </citation>
    <scope>NUCLEOTIDE SEQUENCE [LARGE SCALE GENOMIC DNA]</scope>
    <source>
        <strain evidence="3">Emoy2</strain>
    </source>
</reference>